<accession>A0A6J7IZE3</accession>
<proteinExistence type="predicted"/>
<dbReference type="EMBL" id="CAFBLX010000548">
    <property type="protein sequence ID" value="CAB4936071.1"/>
    <property type="molecule type" value="Genomic_DNA"/>
</dbReference>
<evidence type="ECO:0000313" key="1">
    <source>
        <dbReference type="EMBL" id="CAB4936071.1"/>
    </source>
</evidence>
<sequence>MGERRAVGISKAQCRQCTLAVPDHRRAIRPDTGALLQESQCVRGIVDLRIEAGRVVRIHPGQAGAAAPELVETQARNTASRQLIGDVCGRVQLQITRVPVAIGRPAARQHQCHAAGLADRHAKAAVEGDATGLEADLRIERVVG</sequence>
<reference evidence="1" key="1">
    <citation type="submission" date="2020-05" db="EMBL/GenBank/DDBJ databases">
        <authorList>
            <person name="Chiriac C."/>
            <person name="Salcher M."/>
            <person name="Ghai R."/>
            <person name="Kavagutti S V."/>
        </authorList>
    </citation>
    <scope>NUCLEOTIDE SEQUENCE</scope>
</reference>
<protein>
    <submittedName>
        <fullName evidence="1">Unannotated protein</fullName>
    </submittedName>
</protein>
<dbReference type="AlphaFoldDB" id="A0A6J7IZE3"/>
<organism evidence="1">
    <name type="scientific">freshwater metagenome</name>
    <dbReference type="NCBI Taxonomy" id="449393"/>
    <lineage>
        <taxon>unclassified sequences</taxon>
        <taxon>metagenomes</taxon>
        <taxon>ecological metagenomes</taxon>
    </lineage>
</organism>
<gene>
    <name evidence="1" type="ORF">UFOPK3472_04375</name>
</gene>
<name>A0A6J7IZE3_9ZZZZ</name>